<keyword evidence="8" id="KW-0508">mRNA splicing</keyword>
<dbReference type="SMART" id="SM00184">
    <property type="entry name" value="RING"/>
    <property type="match status" value="1"/>
</dbReference>
<dbReference type="PROSITE" id="PS50103">
    <property type="entry name" value="ZF_C3H1"/>
    <property type="match status" value="1"/>
</dbReference>
<dbReference type="SUPFAM" id="SSF90229">
    <property type="entry name" value="CCCH zinc finger"/>
    <property type="match status" value="1"/>
</dbReference>
<keyword evidence="4 7" id="KW-0479">Metal-binding</keyword>
<dbReference type="Pfam" id="PF13923">
    <property type="entry name" value="zf-C3HC4_2"/>
    <property type="match status" value="1"/>
</dbReference>
<evidence type="ECO:0000256" key="7">
    <source>
        <dbReference type="PROSITE-ProRule" id="PRU00723"/>
    </source>
</evidence>
<evidence type="ECO:0000313" key="12">
    <source>
        <dbReference type="EMBL" id="CDO93364.1"/>
    </source>
</evidence>
<dbReference type="InterPro" id="IPR036855">
    <property type="entry name" value="Znf_CCCH_sf"/>
</dbReference>
<dbReference type="PANTHER" id="PTHR12930">
    <property type="entry name" value="ZINC FINGER PROTEIN 183"/>
    <property type="match status" value="1"/>
</dbReference>
<sequence>MFKKRVIKGSSDGKRKRLAVEVVSGEVLPNPEEVKELSGVTTETEKDDANYEDSSHQYLSMEKEEQEQELELRRKERAALELEDDDEIERKAKAKVPGFVKPVSKTMKTVTITDYQPDVCKDYQKTGYCGYGDSCKFLHSRDDFAGGWKLNTDWKVADDDSKEKQVLKELEEIPFRCLLCKDEYKSPVVTRCNHYFCSSCFMKQMKISTKCPVCKKDTEGVAKMATKLRSLLKKT</sequence>
<dbReference type="OrthoDB" id="25761at2759"/>
<keyword evidence="8" id="KW-0747">Spliceosome</keyword>
<dbReference type="CDD" id="cd16539">
    <property type="entry name" value="RING-HC_RNF113A_B"/>
    <property type="match status" value="1"/>
</dbReference>
<evidence type="ECO:0000256" key="6">
    <source>
        <dbReference type="ARBA" id="ARBA00022833"/>
    </source>
</evidence>
<dbReference type="Gene3D" id="3.30.40.10">
    <property type="entry name" value="Zinc/RING finger domain, C3HC4 (zinc finger)"/>
    <property type="match status" value="1"/>
</dbReference>
<dbReference type="AlphaFoldDB" id="A0A0A8L538"/>
<dbReference type="GO" id="GO:0008270">
    <property type="term" value="F:zinc ion binding"/>
    <property type="evidence" value="ECO:0007669"/>
    <property type="project" value="UniProtKB-KW"/>
</dbReference>
<evidence type="ECO:0000313" key="13">
    <source>
        <dbReference type="Proteomes" id="UP000031516"/>
    </source>
</evidence>
<gene>
    <name evidence="12" type="ORF">KLDO_g1662</name>
</gene>
<evidence type="ECO:0000256" key="5">
    <source>
        <dbReference type="ARBA" id="ARBA00022771"/>
    </source>
</evidence>
<comment type="caution">
    <text evidence="12">The sequence shown here is derived from an EMBL/GenBank/DDBJ whole genome shotgun (WGS) entry which is preliminary data.</text>
</comment>
<dbReference type="PANTHER" id="PTHR12930:SF0">
    <property type="entry name" value="RING FINGER PROTEIN 113B"/>
    <property type="match status" value="1"/>
</dbReference>
<dbReference type="GO" id="GO:0006397">
    <property type="term" value="P:mRNA processing"/>
    <property type="evidence" value="ECO:0007669"/>
    <property type="project" value="UniProtKB-KW"/>
</dbReference>
<dbReference type="InterPro" id="IPR001841">
    <property type="entry name" value="Znf_RING"/>
</dbReference>
<feature type="domain" description="C3H1-type" evidence="11">
    <location>
        <begin position="114"/>
        <end position="142"/>
    </location>
</feature>
<dbReference type="SUPFAM" id="SSF57850">
    <property type="entry name" value="RING/U-box"/>
    <property type="match status" value="1"/>
</dbReference>
<name>A0A0A8L538_9SACH</name>
<dbReference type="InterPro" id="IPR000571">
    <property type="entry name" value="Znf_CCCH"/>
</dbReference>
<dbReference type="InterPro" id="IPR039971">
    <property type="entry name" value="CWC24-like"/>
</dbReference>
<evidence type="ECO:0000259" key="11">
    <source>
        <dbReference type="PROSITE" id="PS50103"/>
    </source>
</evidence>
<comment type="similarity">
    <text evidence="2 8">Belongs to the CWC24 family.</text>
</comment>
<comment type="subcellular location">
    <subcellularLocation>
        <location evidence="8">Nucleus</location>
    </subcellularLocation>
</comment>
<evidence type="ECO:0000256" key="1">
    <source>
        <dbReference type="ARBA" id="ARBA00003777"/>
    </source>
</evidence>
<dbReference type="InterPro" id="IPR013083">
    <property type="entry name" value="Znf_RING/FYVE/PHD"/>
</dbReference>
<dbReference type="GO" id="GO:0003677">
    <property type="term" value="F:DNA binding"/>
    <property type="evidence" value="ECO:0007669"/>
    <property type="project" value="UniProtKB-UniRule"/>
</dbReference>
<accession>A0A0A8L538</accession>
<keyword evidence="8" id="KW-0507">mRNA processing</keyword>
<comment type="subunit">
    <text evidence="8">Associated with the spliceosome.</text>
</comment>
<feature type="domain" description="RING-type" evidence="10">
    <location>
        <begin position="177"/>
        <end position="215"/>
    </location>
</feature>
<feature type="region of interest" description="Disordered" evidence="9">
    <location>
        <begin position="35"/>
        <end position="70"/>
    </location>
</feature>
<proteinExistence type="inferred from homology"/>
<feature type="zinc finger region" description="C3H1-type" evidence="7">
    <location>
        <begin position="114"/>
        <end position="142"/>
    </location>
</feature>
<evidence type="ECO:0000256" key="3">
    <source>
        <dbReference type="ARBA" id="ARBA00020647"/>
    </source>
</evidence>
<keyword evidence="8" id="KW-0539">Nucleus</keyword>
<reference evidence="12 13" key="1">
    <citation type="submission" date="2014-03" db="EMBL/GenBank/DDBJ databases">
        <title>The genome of Kluyveromyces dobzhanskii.</title>
        <authorList>
            <person name="Nystedt B."/>
            <person name="Astrom S."/>
        </authorList>
    </citation>
    <scope>NUCLEOTIDE SEQUENCE [LARGE SCALE GENOMIC DNA]</scope>
    <source>
        <strain evidence="12 13">CBS 2104</strain>
    </source>
</reference>
<evidence type="ECO:0000256" key="8">
    <source>
        <dbReference type="RuleBase" id="RU367110"/>
    </source>
</evidence>
<dbReference type="Pfam" id="PF00642">
    <property type="entry name" value="zf-CCCH"/>
    <property type="match status" value="1"/>
</dbReference>
<evidence type="ECO:0000256" key="4">
    <source>
        <dbReference type="ARBA" id="ARBA00022723"/>
    </source>
</evidence>
<organism evidence="12 13">
    <name type="scientific">Kluyveromyces dobzhanskii CBS 2104</name>
    <dbReference type="NCBI Taxonomy" id="1427455"/>
    <lineage>
        <taxon>Eukaryota</taxon>
        <taxon>Fungi</taxon>
        <taxon>Dikarya</taxon>
        <taxon>Ascomycota</taxon>
        <taxon>Saccharomycotina</taxon>
        <taxon>Saccharomycetes</taxon>
        <taxon>Saccharomycetales</taxon>
        <taxon>Saccharomycetaceae</taxon>
        <taxon>Kluyveromyces</taxon>
    </lineage>
</organism>
<dbReference type="Proteomes" id="UP000031516">
    <property type="component" value="Unassembled WGS sequence"/>
</dbReference>
<feature type="compositionally biased region" description="Basic and acidic residues" evidence="9">
    <location>
        <begin position="43"/>
        <end position="55"/>
    </location>
</feature>
<keyword evidence="13" id="KW-1185">Reference proteome</keyword>
<evidence type="ECO:0000259" key="10">
    <source>
        <dbReference type="PROSITE" id="PS50089"/>
    </source>
</evidence>
<dbReference type="EMBL" id="CCBQ010000022">
    <property type="protein sequence ID" value="CDO93364.1"/>
    <property type="molecule type" value="Genomic_DNA"/>
</dbReference>
<dbReference type="SMART" id="SM00356">
    <property type="entry name" value="ZnF_C3H1"/>
    <property type="match status" value="1"/>
</dbReference>
<dbReference type="GO" id="GO:0034247">
    <property type="term" value="P:snoRNA splicing"/>
    <property type="evidence" value="ECO:0007669"/>
    <property type="project" value="TreeGrafter"/>
</dbReference>
<keyword evidence="6 7" id="KW-0862">Zinc</keyword>
<evidence type="ECO:0000256" key="9">
    <source>
        <dbReference type="SAM" id="MobiDB-lite"/>
    </source>
</evidence>
<keyword evidence="5 7" id="KW-0863">Zinc-finger</keyword>
<dbReference type="Gene3D" id="4.10.1000.10">
    <property type="entry name" value="Zinc finger, CCCH-type"/>
    <property type="match status" value="1"/>
</dbReference>
<comment type="function">
    <text evidence="1 8">Involved in pre-mRNA splicing.</text>
</comment>
<dbReference type="PROSITE" id="PS50089">
    <property type="entry name" value="ZF_RING_2"/>
    <property type="match status" value="1"/>
</dbReference>
<protein>
    <recommendedName>
        <fullName evidence="3 8">Pre-mRNA-splicing factor CWC24</fullName>
    </recommendedName>
</protein>
<evidence type="ECO:0000256" key="2">
    <source>
        <dbReference type="ARBA" id="ARBA00009161"/>
    </source>
</evidence>
<dbReference type="GO" id="GO:0005684">
    <property type="term" value="C:U2-type spliceosomal complex"/>
    <property type="evidence" value="ECO:0007669"/>
    <property type="project" value="TreeGrafter"/>
</dbReference>
<keyword evidence="8" id="KW-0238">DNA-binding</keyword>